<dbReference type="RefSeq" id="WP_170839820.1">
    <property type="nucleotide sequence ID" value="NZ_FOCQ01000006.1"/>
</dbReference>
<evidence type="ECO:0000313" key="3">
    <source>
        <dbReference type="Proteomes" id="UP000199695"/>
    </source>
</evidence>
<protein>
    <submittedName>
        <fullName evidence="2">Uncharacterized protein</fullName>
    </submittedName>
</protein>
<feature type="compositionally biased region" description="Polar residues" evidence="1">
    <location>
        <begin position="36"/>
        <end position="47"/>
    </location>
</feature>
<keyword evidence="3" id="KW-1185">Reference proteome</keyword>
<name>A0A1H8E312_9BACL</name>
<organism evidence="2 3">
    <name type="scientific">Lihuaxuella thermophila</name>
    <dbReference type="NCBI Taxonomy" id="1173111"/>
    <lineage>
        <taxon>Bacteria</taxon>
        <taxon>Bacillati</taxon>
        <taxon>Bacillota</taxon>
        <taxon>Bacilli</taxon>
        <taxon>Bacillales</taxon>
        <taxon>Thermoactinomycetaceae</taxon>
        <taxon>Lihuaxuella</taxon>
    </lineage>
</organism>
<dbReference type="AlphaFoldDB" id="A0A1H8E312"/>
<dbReference type="STRING" id="1173111.SAMN05444955_106105"/>
<reference evidence="2 3" key="1">
    <citation type="submission" date="2016-10" db="EMBL/GenBank/DDBJ databases">
        <authorList>
            <person name="de Groot N.N."/>
        </authorList>
    </citation>
    <scope>NUCLEOTIDE SEQUENCE [LARGE SCALE GENOMIC DNA]</scope>
    <source>
        <strain evidence="2 3">DSM 46701</strain>
    </source>
</reference>
<dbReference type="EMBL" id="FOCQ01000006">
    <property type="protein sequence ID" value="SEN13825.1"/>
    <property type="molecule type" value="Genomic_DNA"/>
</dbReference>
<gene>
    <name evidence="2" type="ORF">SAMN05444955_106105</name>
</gene>
<dbReference type="PROSITE" id="PS51257">
    <property type="entry name" value="PROKAR_LIPOPROTEIN"/>
    <property type="match status" value="1"/>
</dbReference>
<proteinExistence type="predicted"/>
<evidence type="ECO:0000313" key="2">
    <source>
        <dbReference type="EMBL" id="SEN13825.1"/>
    </source>
</evidence>
<dbReference type="Proteomes" id="UP000199695">
    <property type="component" value="Unassembled WGS sequence"/>
</dbReference>
<sequence length="47" mass="4687">MEKWLATILTIIVALALATGCGGGGGDGKTRGHSESLPTTGVQYGVV</sequence>
<accession>A0A1H8E312</accession>
<evidence type="ECO:0000256" key="1">
    <source>
        <dbReference type="SAM" id="MobiDB-lite"/>
    </source>
</evidence>
<feature type="region of interest" description="Disordered" evidence="1">
    <location>
        <begin position="23"/>
        <end position="47"/>
    </location>
</feature>